<feature type="region of interest" description="Disordered" evidence="1">
    <location>
        <begin position="328"/>
        <end position="425"/>
    </location>
</feature>
<evidence type="ECO:0000256" key="1">
    <source>
        <dbReference type="SAM" id="MobiDB-lite"/>
    </source>
</evidence>
<feature type="compositionally biased region" description="Basic and acidic residues" evidence="1">
    <location>
        <begin position="406"/>
        <end position="425"/>
    </location>
</feature>
<dbReference type="EMBL" id="KB445792">
    <property type="protein sequence ID" value="EMD40476.1"/>
    <property type="molecule type" value="Genomic_DNA"/>
</dbReference>
<dbReference type="AlphaFoldDB" id="M2RNR3"/>
<feature type="compositionally biased region" description="Basic and acidic residues" evidence="1">
    <location>
        <begin position="388"/>
        <end position="397"/>
    </location>
</feature>
<dbReference type="OrthoDB" id="2996389at2759"/>
<accession>M2RNR3</accession>
<keyword evidence="3" id="KW-1185">Reference proteome</keyword>
<gene>
    <name evidence="2" type="ORF">CERSUDRAFT_91206</name>
</gene>
<proteinExistence type="predicted"/>
<dbReference type="HOGENOM" id="CLU_561437_0_0_1"/>
<reference evidence="2 3" key="1">
    <citation type="journal article" date="2012" name="Proc. Natl. Acad. Sci. U.S.A.">
        <title>Comparative genomics of Ceriporiopsis subvermispora and Phanerochaete chrysosporium provide insight into selective ligninolysis.</title>
        <authorList>
            <person name="Fernandez-Fueyo E."/>
            <person name="Ruiz-Duenas F.J."/>
            <person name="Ferreira P."/>
            <person name="Floudas D."/>
            <person name="Hibbett D.S."/>
            <person name="Canessa P."/>
            <person name="Larrondo L.F."/>
            <person name="James T.Y."/>
            <person name="Seelenfreund D."/>
            <person name="Lobos S."/>
            <person name="Polanco R."/>
            <person name="Tello M."/>
            <person name="Honda Y."/>
            <person name="Watanabe T."/>
            <person name="Watanabe T."/>
            <person name="Ryu J.S."/>
            <person name="Kubicek C.P."/>
            <person name="Schmoll M."/>
            <person name="Gaskell J."/>
            <person name="Hammel K.E."/>
            <person name="St John F.J."/>
            <person name="Vanden Wymelenberg A."/>
            <person name="Sabat G."/>
            <person name="Splinter BonDurant S."/>
            <person name="Syed K."/>
            <person name="Yadav J.S."/>
            <person name="Doddapaneni H."/>
            <person name="Subramanian V."/>
            <person name="Lavin J.L."/>
            <person name="Oguiza J.A."/>
            <person name="Perez G."/>
            <person name="Pisabarro A.G."/>
            <person name="Ramirez L."/>
            <person name="Santoyo F."/>
            <person name="Master E."/>
            <person name="Coutinho P.M."/>
            <person name="Henrissat B."/>
            <person name="Lombard V."/>
            <person name="Magnuson J.K."/>
            <person name="Kuees U."/>
            <person name="Hori C."/>
            <person name="Igarashi K."/>
            <person name="Samejima M."/>
            <person name="Held B.W."/>
            <person name="Barry K.W."/>
            <person name="LaButti K.M."/>
            <person name="Lapidus A."/>
            <person name="Lindquist E.A."/>
            <person name="Lucas S.M."/>
            <person name="Riley R."/>
            <person name="Salamov A.A."/>
            <person name="Hoffmeister D."/>
            <person name="Schwenk D."/>
            <person name="Hadar Y."/>
            <person name="Yarden O."/>
            <person name="de Vries R.P."/>
            <person name="Wiebenga A."/>
            <person name="Stenlid J."/>
            <person name="Eastwood D."/>
            <person name="Grigoriev I.V."/>
            <person name="Berka R.M."/>
            <person name="Blanchette R.A."/>
            <person name="Kersten P."/>
            <person name="Martinez A.T."/>
            <person name="Vicuna R."/>
            <person name="Cullen D."/>
        </authorList>
    </citation>
    <scope>NUCLEOTIDE SEQUENCE [LARGE SCALE GENOMIC DNA]</scope>
    <source>
        <strain evidence="2 3">B</strain>
    </source>
</reference>
<protein>
    <submittedName>
        <fullName evidence="2">Uncharacterized protein</fullName>
    </submittedName>
</protein>
<evidence type="ECO:0000313" key="2">
    <source>
        <dbReference type="EMBL" id="EMD40476.1"/>
    </source>
</evidence>
<name>M2RNR3_CERS8</name>
<feature type="compositionally biased region" description="Pro residues" evidence="1">
    <location>
        <begin position="171"/>
        <end position="181"/>
    </location>
</feature>
<organism evidence="2 3">
    <name type="scientific">Ceriporiopsis subvermispora (strain B)</name>
    <name type="common">White-rot fungus</name>
    <name type="synonym">Gelatoporia subvermispora</name>
    <dbReference type="NCBI Taxonomy" id="914234"/>
    <lineage>
        <taxon>Eukaryota</taxon>
        <taxon>Fungi</taxon>
        <taxon>Dikarya</taxon>
        <taxon>Basidiomycota</taxon>
        <taxon>Agaricomycotina</taxon>
        <taxon>Agaricomycetes</taxon>
        <taxon>Polyporales</taxon>
        <taxon>Gelatoporiaceae</taxon>
        <taxon>Gelatoporia</taxon>
    </lineage>
</organism>
<feature type="region of interest" description="Disordered" evidence="1">
    <location>
        <begin position="164"/>
        <end position="208"/>
    </location>
</feature>
<dbReference type="Proteomes" id="UP000016930">
    <property type="component" value="Unassembled WGS sequence"/>
</dbReference>
<sequence length="425" mass="48231">MAKKKGPPYNDDPGCTYIVICDPWPGNKFGKDRDRFYYDCLGTWVYFMLNKKYHVEYIYTVNTRADVIVQLPESIDVTPILGAHKWRSFLSHWGNRRDLDRVSYVFEYKYRDQGQPESHNWLAHEPTRKEPPAELRFPVRHPYPRPSWASPAGRSCKDLARQLPSTRQRTPTPPPPPPPPDSSGFEPYEQPSHYPTARDATEDDASKDDIAKDVYVEKVKTEIESQPPLFKTKLDPYEEEEAALDFVKQEPADIPLTNAPLVKQETVDVHVKAEAVETKVPDPEPPAPSGRMLAMFAALTQVNVLQGAHHPRLILVLSGDKTVHTEASTSVVQPEMPEPVTVSEPQYPANPPDLQSNAAIRVKPEPEEAVLPPASQPTPPRPQAMRTSDPRTRDPRFAHKQGQPKRVKEEEDEAVLKRVKMEPRD</sequence>
<evidence type="ECO:0000313" key="3">
    <source>
        <dbReference type="Proteomes" id="UP000016930"/>
    </source>
</evidence>